<dbReference type="AlphaFoldDB" id="A0AAV2ZIL3"/>
<dbReference type="PANTHER" id="PTHR11106:SF27">
    <property type="entry name" value="MACRO DOMAIN-CONTAINING PROTEIN"/>
    <property type="match status" value="1"/>
</dbReference>
<proteinExistence type="predicted"/>
<evidence type="ECO:0000313" key="2">
    <source>
        <dbReference type="EMBL" id="DBA05289.1"/>
    </source>
</evidence>
<evidence type="ECO:0000259" key="1">
    <source>
        <dbReference type="PROSITE" id="PS51154"/>
    </source>
</evidence>
<keyword evidence="3" id="KW-1185">Reference proteome</keyword>
<dbReference type="SUPFAM" id="SSF52949">
    <property type="entry name" value="Macro domain-like"/>
    <property type="match status" value="1"/>
</dbReference>
<evidence type="ECO:0000313" key="3">
    <source>
        <dbReference type="Proteomes" id="UP001146120"/>
    </source>
</evidence>
<feature type="domain" description="Macro" evidence="1">
    <location>
        <begin position="1"/>
        <end position="140"/>
    </location>
</feature>
<dbReference type="Pfam" id="PF01661">
    <property type="entry name" value="Macro"/>
    <property type="match status" value="1"/>
</dbReference>
<reference evidence="2" key="1">
    <citation type="submission" date="2022-11" db="EMBL/GenBank/DDBJ databases">
        <authorList>
            <person name="Morgan W.R."/>
            <person name="Tartar A."/>
        </authorList>
    </citation>
    <scope>NUCLEOTIDE SEQUENCE</scope>
    <source>
        <strain evidence="2">ARSEF 373</strain>
    </source>
</reference>
<name>A0AAV2ZIL3_9STRA</name>
<dbReference type="Proteomes" id="UP001146120">
    <property type="component" value="Unassembled WGS sequence"/>
</dbReference>
<dbReference type="PANTHER" id="PTHR11106">
    <property type="entry name" value="GANGLIOSIDE INDUCED DIFFERENTIATION ASSOCIATED PROTEIN 2-RELATED"/>
    <property type="match status" value="1"/>
</dbReference>
<sequence>MVTPGFGTGVQQLIHCVEPHYTFEMSTESLELMYKNILEVVERENLSCVAIVPISTGFFGMSVSDGAAIAMRTIERFLQRTEWQGILGFVCPGDYVYKAFTARKNEMVNESDELVGNASLQSAAKIPVPAIGGFVHWLPH</sequence>
<dbReference type="EMBL" id="DAKRPA010000001">
    <property type="protein sequence ID" value="DBA05289.1"/>
    <property type="molecule type" value="Genomic_DNA"/>
</dbReference>
<comment type="caution">
    <text evidence="2">The sequence shown here is derived from an EMBL/GenBank/DDBJ whole genome shotgun (WGS) entry which is preliminary data.</text>
</comment>
<accession>A0AAV2ZIL3</accession>
<organism evidence="2 3">
    <name type="scientific">Lagenidium giganteum</name>
    <dbReference type="NCBI Taxonomy" id="4803"/>
    <lineage>
        <taxon>Eukaryota</taxon>
        <taxon>Sar</taxon>
        <taxon>Stramenopiles</taxon>
        <taxon>Oomycota</taxon>
        <taxon>Peronosporomycetes</taxon>
        <taxon>Pythiales</taxon>
        <taxon>Pythiaceae</taxon>
    </lineage>
</organism>
<reference evidence="2" key="2">
    <citation type="journal article" date="2023" name="Microbiol Resour">
        <title>Decontamination and Annotation of the Draft Genome Sequence of the Oomycete Lagenidium giganteum ARSEF 373.</title>
        <authorList>
            <person name="Morgan W.R."/>
            <person name="Tartar A."/>
        </authorList>
    </citation>
    <scope>NUCLEOTIDE SEQUENCE</scope>
    <source>
        <strain evidence="2">ARSEF 373</strain>
    </source>
</reference>
<dbReference type="InterPro" id="IPR043472">
    <property type="entry name" value="Macro_dom-like"/>
</dbReference>
<dbReference type="Gene3D" id="3.40.220.10">
    <property type="entry name" value="Leucine Aminopeptidase, subunit E, domain 1"/>
    <property type="match status" value="1"/>
</dbReference>
<dbReference type="PROSITE" id="PS51154">
    <property type="entry name" value="MACRO"/>
    <property type="match status" value="1"/>
</dbReference>
<gene>
    <name evidence="2" type="ORF">N0F65_007451</name>
</gene>
<protein>
    <recommendedName>
        <fullName evidence="1">Macro domain-containing protein</fullName>
    </recommendedName>
</protein>
<dbReference type="InterPro" id="IPR002589">
    <property type="entry name" value="Macro_dom"/>
</dbReference>